<comment type="subunit">
    <text evidence="9">Component of the proteasome complex.</text>
</comment>
<dbReference type="PANTHER" id="PTHR32194">
    <property type="entry name" value="METALLOPROTEASE TLDD"/>
    <property type="match status" value="1"/>
</dbReference>
<dbReference type="EMBL" id="GL877468">
    <property type="protein sequence ID" value="ELA46046.2"/>
    <property type="molecule type" value="Genomic_DNA"/>
</dbReference>
<evidence type="ECO:0000313" key="11">
    <source>
        <dbReference type="Proteomes" id="UP000011081"/>
    </source>
</evidence>
<keyword evidence="7" id="KW-0865">Zymogen</keyword>
<keyword evidence="5" id="KW-0378">Hydrolase</keyword>
<dbReference type="Gene3D" id="3.60.20.10">
    <property type="entry name" value="Glutamine Phosphoribosylpyrophosphate, subunit 1, domain 1"/>
    <property type="match status" value="1"/>
</dbReference>
<dbReference type="GO" id="GO:0010499">
    <property type="term" value="P:proteasomal ubiquitin-independent protein catabolic process"/>
    <property type="evidence" value="ECO:0007669"/>
    <property type="project" value="EnsemblFungi"/>
</dbReference>
<sequence>MLFHQIIINQKTFCPLMSGRNTGNSFFEGNALRNDVDYQKIHDMVKPYKGTTTLAFIFKEGIAIAVDSRATSGSYIASQSVHKVIRVNKYLVSTMAGGAADCLYWEKRMGAFAKLYEVTNGRRLPVPAAVNYLRNCVVGKSGLSIGTMVCGWDDNGPEIYYLDNEGTMVKGTVFSVGSGSTIAYGVLNTSYRYDMSRDEALKLARDSIFYATYRDAYSGGSCNLYFMDNDGWQHVGQYDVKDLYEELIENK</sequence>
<comment type="subcellular location">
    <subcellularLocation>
        <location evidence="9">Cytoplasm</location>
    </subcellularLocation>
    <subcellularLocation>
        <location evidence="9">Nucleus</location>
    </subcellularLocation>
</comment>
<organism evidence="10 11">
    <name type="scientific">Vavraia culicis (isolate floridensis)</name>
    <name type="common">Microsporidian parasite</name>
    <dbReference type="NCBI Taxonomy" id="948595"/>
    <lineage>
        <taxon>Eukaryota</taxon>
        <taxon>Fungi</taxon>
        <taxon>Fungi incertae sedis</taxon>
        <taxon>Microsporidia</taxon>
        <taxon>Pleistophoridae</taxon>
        <taxon>Vavraia</taxon>
    </lineage>
</organism>
<evidence type="ECO:0000256" key="8">
    <source>
        <dbReference type="PIRSR" id="PIRSR600243-1"/>
    </source>
</evidence>
<gene>
    <name evidence="10" type="ORF">VCUG_02464</name>
</gene>
<evidence type="ECO:0000256" key="6">
    <source>
        <dbReference type="ARBA" id="ARBA00022942"/>
    </source>
</evidence>
<evidence type="ECO:0000256" key="5">
    <source>
        <dbReference type="ARBA" id="ARBA00022801"/>
    </source>
</evidence>
<dbReference type="AlphaFoldDB" id="L2GQX0"/>
<dbReference type="PRINTS" id="PR00141">
    <property type="entry name" value="PROTEASOME"/>
</dbReference>
<dbReference type="HOGENOM" id="CLU_035750_7_3_1"/>
<dbReference type="GO" id="GO:0005634">
    <property type="term" value="C:nucleus"/>
    <property type="evidence" value="ECO:0007669"/>
    <property type="project" value="UniProtKB-SubCell"/>
</dbReference>
<dbReference type="InterPro" id="IPR016050">
    <property type="entry name" value="Proteasome_bsu_CS"/>
</dbReference>
<evidence type="ECO:0000256" key="2">
    <source>
        <dbReference type="ARBA" id="ARBA00022490"/>
    </source>
</evidence>
<feature type="active site" description="Nucleophile" evidence="8">
    <location>
        <position position="51"/>
    </location>
</feature>
<keyword evidence="6 9" id="KW-0647">Proteasome</keyword>
<keyword evidence="9" id="KW-0539">Nucleus</keyword>
<dbReference type="GeneID" id="19880326"/>
<evidence type="ECO:0000256" key="3">
    <source>
        <dbReference type="ARBA" id="ARBA00022670"/>
    </source>
</evidence>
<dbReference type="STRING" id="948595.L2GQX0"/>
<dbReference type="Proteomes" id="UP000011081">
    <property type="component" value="Unassembled WGS sequence"/>
</dbReference>
<dbReference type="SUPFAM" id="SSF56235">
    <property type="entry name" value="N-terminal nucleophile aminohydrolases (Ntn hydrolases)"/>
    <property type="match status" value="1"/>
</dbReference>
<dbReference type="OMA" id="IQIEMAH"/>
<proteinExistence type="inferred from homology"/>
<evidence type="ECO:0000256" key="1">
    <source>
        <dbReference type="ARBA" id="ARBA00001198"/>
    </source>
</evidence>
<dbReference type="PROSITE" id="PS00854">
    <property type="entry name" value="PROTEASOME_BETA_1"/>
    <property type="match status" value="1"/>
</dbReference>
<dbReference type="GO" id="GO:0043161">
    <property type="term" value="P:proteasome-mediated ubiquitin-dependent protein catabolic process"/>
    <property type="evidence" value="ECO:0007669"/>
    <property type="project" value="EnsemblFungi"/>
</dbReference>
<dbReference type="Pfam" id="PF00227">
    <property type="entry name" value="Proteasome"/>
    <property type="match status" value="1"/>
</dbReference>
<dbReference type="InterPro" id="IPR001353">
    <property type="entry name" value="Proteasome_sua/b"/>
</dbReference>
<comment type="function">
    <text evidence="9">Component of the proteasome, a multicatalytic proteinase complex which is characterized by its ability to cleave peptides with Arg, Phe, Tyr, Leu, and Glu adjacent to the leaving group at neutral or slightly basic pH. The proteasome has an ATP-dependent proteolytic activity.</text>
</comment>
<dbReference type="InterPro" id="IPR023333">
    <property type="entry name" value="Proteasome_suB-type"/>
</dbReference>
<dbReference type="FunCoup" id="L2GQX0">
    <property type="interactions" value="88"/>
</dbReference>
<reference evidence="11" key="1">
    <citation type="submission" date="2011-03" db="EMBL/GenBank/DDBJ databases">
        <title>The genome sequence of Vavraia culicis strain floridensis.</title>
        <authorList>
            <consortium name="The Broad Institute Genome Sequencing Platform"/>
            <person name="Cuomo C."/>
            <person name="Becnel J."/>
            <person name="Sanscrainte N."/>
            <person name="Young S.K."/>
            <person name="Zeng Q."/>
            <person name="Gargeya S."/>
            <person name="Fitzgerald M."/>
            <person name="Haas B."/>
            <person name="Abouelleil A."/>
            <person name="Alvarado L."/>
            <person name="Arachchi H.M."/>
            <person name="Berlin A."/>
            <person name="Chapman S.B."/>
            <person name="Gearin G."/>
            <person name="Goldberg J."/>
            <person name="Griggs A."/>
            <person name="Gujja S."/>
            <person name="Hansen M."/>
            <person name="Heiman D."/>
            <person name="Howarth C."/>
            <person name="Larimer J."/>
            <person name="Lui A."/>
            <person name="MacDonald P.J.P."/>
            <person name="McCowen C."/>
            <person name="Montmayeur A."/>
            <person name="Murphy C."/>
            <person name="Neiman D."/>
            <person name="Pearson M."/>
            <person name="Priest M."/>
            <person name="Roberts A."/>
            <person name="Saif S."/>
            <person name="Shea T."/>
            <person name="Sisk P."/>
            <person name="Stolte C."/>
            <person name="Sykes S."/>
            <person name="Wortman J."/>
            <person name="Nusbaum C."/>
            <person name="Birren B."/>
        </authorList>
    </citation>
    <scope>NUCLEOTIDE SEQUENCE [LARGE SCALE GENOMIC DNA]</scope>
    <source>
        <strain evidence="11">floridensis</strain>
    </source>
</reference>
<dbReference type="VEuPathDB" id="MicrosporidiaDB:VCUG_02464"/>
<comment type="catalytic activity">
    <reaction evidence="1">
        <text>Cleavage of peptide bonds with very broad specificity.</text>
        <dbReference type="EC" id="3.4.25.1"/>
    </reaction>
</comment>
<evidence type="ECO:0000256" key="7">
    <source>
        <dbReference type="ARBA" id="ARBA00023145"/>
    </source>
</evidence>
<evidence type="ECO:0000256" key="4">
    <source>
        <dbReference type="ARBA" id="ARBA00022698"/>
    </source>
</evidence>
<dbReference type="OrthoDB" id="37597at2759"/>
<keyword evidence="3" id="KW-0645">Protease</keyword>
<keyword evidence="11" id="KW-1185">Reference proteome</keyword>
<dbReference type="GO" id="GO:0080129">
    <property type="term" value="P:proteasome core complex assembly"/>
    <property type="evidence" value="ECO:0007669"/>
    <property type="project" value="EnsemblFungi"/>
</dbReference>
<evidence type="ECO:0000256" key="9">
    <source>
        <dbReference type="RuleBase" id="RU004203"/>
    </source>
</evidence>
<dbReference type="InParanoid" id="L2GQX0"/>
<dbReference type="InterPro" id="IPR000243">
    <property type="entry name" value="Pept_T1A_subB"/>
</dbReference>
<accession>L2GQX0</accession>
<evidence type="ECO:0000313" key="10">
    <source>
        <dbReference type="EMBL" id="ELA46046.2"/>
    </source>
</evidence>
<dbReference type="PANTHER" id="PTHR32194:SF3">
    <property type="entry name" value="PROTEASOME SUBUNIT BETA"/>
    <property type="match status" value="1"/>
</dbReference>
<name>L2GQX0_VAVCU</name>
<dbReference type="InterPro" id="IPR029055">
    <property type="entry name" value="Ntn_hydrolases_N"/>
</dbReference>
<keyword evidence="4" id="KW-0888">Threonine protease</keyword>
<dbReference type="RefSeq" id="XP_008075472.1">
    <property type="nucleotide sequence ID" value="XM_008077281.1"/>
</dbReference>
<dbReference type="GO" id="GO:0019774">
    <property type="term" value="C:proteasome core complex, beta-subunit complex"/>
    <property type="evidence" value="ECO:0007669"/>
    <property type="project" value="EnsemblFungi"/>
</dbReference>
<keyword evidence="2 9" id="KW-0963">Cytoplasm</keyword>
<dbReference type="PROSITE" id="PS51476">
    <property type="entry name" value="PROTEASOME_BETA_2"/>
    <property type="match status" value="1"/>
</dbReference>
<dbReference type="GO" id="GO:0004298">
    <property type="term" value="F:threonine-type endopeptidase activity"/>
    <property type="evidence" value="ECO:0007669"/>
    <property type="project" value="UniProtKB-KW"/>
</dbReference>
<dbReference type="GO" id="GO:0005777">
    <property type="term" value="C:peroxisome"/>
    <property type="evidence" value="ECO:0007669"/>
    <property type="project" value="EnsemblFungi"/>
</dbReference>
<protein>
    <recommendedName>
        <fullName evidence="9">Proteasome subunit beta</fullName>
    </recommendedName>
</protein>
<comment type="similarity">
    <text evidence="9">Belongs to the peptidase T1B family.</text>
</comment>